<dbReference type="EMBL" id="CACVKT020004153">
    <property type="protein sequence ID" value="CAC5388300.1"/>
    <property type="molecule type" value="Genomic_DNA"/>
</dbReference>
<dbReference type="AlphaFoldDB" id="A0A6J8BZF8"/>
<evidence type="ECO:0000256" key="1">
    <source>
        <dbReference type="SAM" id="MobiDB-lite"/>
    </source>
</evidence>
<gene>
    <name evidence="2" type="ORF">MCOR_23577</name>
</gene>
<dbReference type="PANTHER" id="PTHR31751:SF7">
    <property type="entry name" value="THAP-TYPE DOMAIN-CONTAINING PROTEIN"/>
    <property type="match status" value="1"/>
</dbReference>
<proteinExistence type="predicted"/>
<evidence type="ECO:0000313" key="2">
    <source>
        <dbReference type="EMBL" id="CAC5388300.1"/>
    </source>
</evidence>
<feature type="compositionally biased region" description="Acidic residues" evidence="1">
    <location>
        <begin position="184"/>
        <end position="202"/>
    </location>
</feature>
<evidence type="ECO:0000313" key="3">
    <source>
        <dbReference type="Proteomes" id="UP000507470"/>
    </source>
</evidence>
<protein>
    <submittedName>
        <fullName evidence="2">Uncharacterized protein</fullName>
    </submittedName>
</protein>
<dbReference type="Proteomes" id="UP000507470">
    <property type="component" value="Unassembled WGS sequence"/>
</dbReference>
<organism evidence="2 3">
    <name type="scientific">Mytilus coruscus</name>
    <name type="common">Sea mussel</name>
    <dbReference type="NCBI Taxonomy" id="42192"/>
    <lineage>
        <taxon>Eukaryota</taxon>
        <taxon>Metazoa</taxon>
        <taxon>Spiralia</taxon>
        <taxon>Lophotrochozoa</taxon>
        <taxon>Mollusca</taxon>
        <taxon>Bivalvia</taxon>
        <taxon>Autobranchia</taxon>
        <taxon>Pteriomorphia</taxon>
        <taxon>Mytilida</taxon>
        <taxon>Mytiloidea</taxon>
        <taxon>Mytilidae</taxon>
        <taxon>Mytilinae</taxon>
        <taxon>Mytilus</taxon>
    </lineage>
</organism>
<sequence>MKNCEGSTQRFIASLDNIVNHYQNNHQWCHPPSRCKTEPYYTLSRTMIRDDIAAGLLKKAIKSLYMYKKPGKYIHCLNTHYIESFHNTLLLYVDKRVHYGEKTYEIRTGLGVLDWNEHVDRPVSSEKVFRRAAQTRNRAPERVLKPKTYSFVITLWDIYCNFLSGDIQPINICDNIQENHVEDDSILQESDDSENEESDDDI</sequence>
<name>A0A6J8BZF8_MYTCO</name>
<dbReference type="PANTHER" id="PTHR31751">
    <property type="entry name" value="SI:CH211-108C17.2-RELATED-RELATED"/>
    <property type="match status" value="1"/>
</dbReference>
<accession>A0A6J8BZF8</accession>
<dbReference type="OrthoDB" id="5987860at2759"/>
<reference evidence="2 3" key="1">
    <citation type="submission" date="2020-06" db="EMBL/GenBank/DDBJ databases">
        <authorList>
            <person name="Li R."/>
            <person name="Bekaert M."/>
        </authorList>
    </citation>
    <scope>NUCLEOTIDE SEQUENCE [LARGE SCALE GENOMIC DNA]</scope>
    <source>
        <strain evidence="3">wild</strain>
    </source>
</reference>
<keyword evidence="3" id="KW-1185">Reference proteome</keyword>
<feature type="region of interest" description="Disordered" evidence="1">
    <location>
        <begin position="183"/>
        <end position="202"/>
    </location>
</feature>